<dbReference type="Proteomes" id="UP000029629">
    <property type="component" value="Unassembled WGS sequence"/>
</dbReference>
<comment type="caution">
    <text evidence="1">The sequence shown here is derived from an EMBL/GenBank/DDBJ whole genome shotgun (WGS) entry which is preliminary data.</text>
</comment>
<organism evidence="1 2">
    <name type="scientific">Oligella urethralis DNF00040</name>
    <dbReference type="NCBI Taxonomy" id="1401065"/>
    <lineage>
        <taxon>Bacteria</taxon>
        <taxon>Pseudomonadati</taxon>
        <taxon>Pseudomonadota</taxon>
        <taxon>Betaproteobacteria</taxon>
        <taxon>Burkholderiales</taxon>
        <taxon>Alcaligenaceae</taxon>
        <taxon>Oligella</taxon>
    </lineage>
</organism>
<reference evidence="1 2" key="1">
    <citation type="submission" date="2014-07" db="EMBL/GenBank/DDBJ databases">
        <authorList>
            <person name="McCorrison J."/>
            <person name="Sanka R."/>
            <person name="Torralba M."/>
            <person name="Gillis M."/>
            <person name="Haft D.H."/>
            <person name="Methe B."/>
            <person name="Sutton G."/>
            <person name="Nelson K.E."/>
        </authorList>
    </citation>
    <scope>NUCLEOTIDE SEQUENCE [LARGE SCALE GENOMIC DNA]</scope>
    <source>
        <strain evidence="1 2">DNF00040</strain>
    </source>
</reference>
<protein>
    <recommendedName>
        <fullName evidence="3">DUF2190 domain-containing protein</fullName>
    </recommendedName>
</protein>
<keyword evidence="2" id="KW-1185">Reference proteome</keyword>
<gene>
    <name evidence="1" type="ORF">HMPREF2130_06635</name>
</gene>
<name>A0A095Z6Z7_9BURK</name>
<dbReference type="eggNOG" id="ENOG5032QVR">
    <property type="taxonomic scope" value="Bacteria"/>
</dbReference>
<dbReference type="InterPro" id="IPR011231">
    <property type="entry name" value="Phage_VT1-Sakai_H0018"/>
</dbReference>
<evidence type="ECO:0000313" key="2">
    <source>
        <dbReference type="Proteomes" id="UP000029629"/>
    </source>
</evidence>
<dbReference type="Pfam" id="PF09956">
    <property type="entry name" value="Phage_cement_2"/>
    <property type="match status" value="1"/>
</dbReference>
<evidence type="ECO:0008006" key="3">
    <source>
        <dbReference type="Google" id="ProtNLM"/>
    </source>
</evidence>
<evidence type="ECO:0000313" key="1">
    <source>
        <dbReference type="EMBL" id="KGF30490.1"/>
    </source>
</evidence>
<accession>A0A095Z6Z7</accession>
<proteinExistence type="predicted"/>
<dbReference type="RefSeq" id="WP_036559309.1">
    <property type="nucleotide sequence ID" value="NZ_JRNI01000024.1"/>
</dbReference>
<dbReference type="AlphaFoldDB" id="A0A095Z6Z7"/>
<dbReference type="EMBL" id="JRNI01000024">
    <property type="protein sequence ID" value="KGF30490.1"/>
    <property type="molecule type" value="Genomic_DNA"/>
</dbReference>
<sequence>MNHSTTHALLTTTVTAQTDIPANKLVGFDGKICGAGKKALGVSNFDTAAKLPVGVAVFGLLRVIAGAAIEAGVEVGSDAQGRVVPLTAEAKSNGYALDAAAEGEEVRIVRGI</sequence>